<reference evidence="2" key="2">
    <citation type="submission" date="2023-04" db="EMBL/GenBank/DDBJ databases">
        <title>Paracnuella aquatica gen. nov., sp. nov., a member of the family Chitinophagaceae isolated from a hot spring.</title>
        <authorList>
            <person name="Wang C."/>
        </authorList>
    </citation>
    <scope>NUCLEOTIDE SEQUENCE</scope>
    <source>
        <strain evidence="2">LB-8</strain>
    </source>
</reference>
<dbReference type="EMBL" id="JAOTIF010000001">
    <property type="protein sequence ID" value="MCU7547825.1"/>
    <property type="molecule type" value="Genomic_DNA"/>
</dbReference>
<gene>
    <name evidence="2" type="ORF">OCK74_01805</name>
</gene>
<evidence type="ECO:0000259" key="1">
    <source>
        <dbReference type="Pfam" id="PF03992"/>
    </source>
</evidence>
<protein>
    <submittedName>
        <fullName evidence="2">Antibiotic biosynthesis monooxygenase</fullName>
    </submittedName>
</protein>
<dbReference type="Gene3D" id="3.30.70.100">
    <property type="match status" value="1"/>
</dbReference>
<evidence type="ECO:0000313" key="2">
    <source>
        <dbReference type="EMBL" id="MCU7547825.1"/>
    </source>
</evidence>
<sequence length="102" mass="11659">MYVRLTYCEFVPSRIKDAKGVYMEEIVPVVSSQKGLIDLMLLEPTEPSNEYIAVTLWKTKADSDAYVFSGTFHRMVTKIESFLAKPPFVKAYYAEKLLVPTL</sequence>
<dbReference type="Pfam" id="PF03992">
    <property type="entry name" value="ABM"/>
    <property type="match status" value="1"/>
</dbReference>
<dbReference type="SUPFAM" id="SSF54909">
    <property type="entry name" value="Dimeric alpha+beta barrel"/>
    <property type="match status" value="1"/>
</dbReference>
<feature type="domain" description="ABM" evidence="1">
    <location>
        <begin position="25"/>
        <end position="77"/>
    </location>
</feature>
<comment type="caution">
    <text evidence="2">The sequence shown here is derived from an EMBL/GenBank/DDBJ whole genome shotgun (WGS) entry which is preliminary data.</text>
</comment>
<dbReference type="InterPro" id="IPR011008">
    <property type="entry name" value="Dimeric_a/b-barrel"/>
</dbReference>
<dbReference type="Proteomes" id="UP001155483">
    <property type="component" value="Unassembled WGS sequence"/>
</dbReference>
<dbReference type="AlphaFoldDB" id="A0A9X2XST8"/>
<keyword evidence="2" id="KW-0560">Oxidoreductase</keyword>
<evidence type="ECO:0000313" key="3">
    <source>
        <dbReference type="Proteomes" id="UP001155483"/>
    </source>
</evidence>
<keyword evidence="3" id="KW-1185">Reference proteome</keyword>
<name>A0A9X2XST8_9BACT</name>
<dbReference type="InterPro" id="IPR007138">
    <property type="entry name" value="ABM_dom"/>
</dbReference>
<keyword evidence="2" id="KW-0503">Monooxygenase</keyword>
<organism evidence="2 3">
    <name type="scientific">Paraflavisolibacter caeni</name>
    <dbReference type="NCBI Taxonomy" id="2982496"/>
    <lineage>
        <taxon>Bacteria</taxon>
        <taxon>Pseudomonadati</taxon>
        <taxon>Bacteroidota</taxon>
        <taxon>Chitinophagia</taxon>
        <taxon>Chitinophagales</taxon>
        <taxon>Chitinophagaceae</taxon>
        <taxon>Paraflavisolibacter</taxon>
    </lineage>
</organism>
<reference evidence="2" key="1">
    <citation type="submission" date="2022-09" db="EMBL/GenBank/DDBJ databases">
        <authorList>
            <person name="Yuan C."/>
            <person name="Ke Z."/>
        </authorList>
    </citation>
    <scope>NUCLEOTIDE SEQUENCE</scope>
    <source>
        <strain evidence="2">LB-8</strain>
    </source>
</reference>
<dbReference type="RefSeq" id="WP_279295270.1">
    <property type="nucleotide sequence ID" value="NZ_JAOTIF010000001.1"/>
</dbReference>
<dbReference type="GO" id="GO:0004497">
    <property type="term" value="F:monooxygenase activity"/>
    <property type="evidence" value="ECO:0007669"/>
    <property type="project" value="UniProtKB-KW"/>
</dbReference>
<accession>A0A9X2XST8</accession>
<proteinExistence type="predicted"/>